<evidence type="ECO:0000313" key="2">
    <source>
        <dbReference type="Proteomes" id="UP000736583"/>
    </source>
</evidence>
<protein>
    <submittedName>
        <fullName evidence="1">DUF4363 family protein</fullName>
    </submittedName>
</protein>
<comment type="caution">
    <text evidence="1">The sequence shown here is derived from an EMBL/GenBank/DDBJ whole genome shotgun (WGS) entry which is preliminary data.</text>
</comment>
<organism evidence="1 2">
    <name type="scientific">Clostridium simiarum</name>
    <dbReference type="NCBI Taxonomy" id="2841506"/>
    <lineage>
        <taxon>Bacteria</taxon>
        <taxon>Bacillati</taxon>
        <taxon>Bacillota</taxon>
        <taxon>Clostridia</taxon>
        <taxon>Eubacteriales</taxon>
        <taxon>Clostridiaceae</taxon>
        <taxon>Clostridium</taxon>
    </lineage>
</organism>
<proteinExistence type="predicted"/>
<dbReference type="Pfam" id="PF14276">
    <property type="entry name" value="DUF4363"/>
    <property type="match status" value="1"/>
</dbReference>
<keyword evidence="2" id="KW-1185">Reference proteome</keyword>
<evidence type="ECO:0000313" key="1">
    <source>
        <dbReference type="EMBL" id="MBU5591387.1"/>
    </source>
</evidence>
<dbReference type="EMBL" id="JAHLQL010000001">
    <property type="protein sequence ID" value="MBU5591387.1"/>
    <property type="molecule type" value="Genomic_DNA"/>
</dbReference>
<accession>A0ABS6EYV0</accession>
<gene>
    <name evidence="1" type="ORF">KQI89_06400</name>
</gene>
<name>A0ABS6EYV0_9CLOT</name>
<dbReference type="InterPro" id="IPR025373">
    <property type="entry name" value="DUF4363"/>
</dbReference>
<reference evidence="1 2" key="1">
    <citation type="submission" date="2021-06" db="EMBL/GenBank/DDBJ databases">
        <authorList>
            <person name="Sun Q."/>
            <person name="Li D."/>
        </authorList>
    </citation>
    <scope>NUCLEOTIDE SEQUENCE [LARGE SCALE GENOMIC DNA]</scope>
    <source>
        <strain evidence="1 2">MSJ-4</strain>
    </source>
</reference>
<sequence length="109" mass="12877">MIFSINYLNKTCDSLRDTCDKLEESISNENWDNSYEDSLKFLDDIQKNSKLISIFIDHEELDNISNELYKLTQYIKGESKEESLASLHVIKFYLNHVQELQKINIQNIL</sequence>
<dbReference type="Proteomes" id="UP000736583">
    <property type="component" value="Unassembled WGS sequence"/>
</dbReference>